<proteinExistence type="predicted"/>
<protein>
    <submittedName>
        <fullName evidence="1">Uncharacterized protein</fullName>
    </submittedName>
</protein>
<dbReference type="EMBL" id="BK032542">
    <property type="protein sequence ID" value="DAF46701.1"/>
    <property type="molecule type" value="Genomic_DNA"/>
</dbReference>
<evidence type="ECO:0000313" key="1">
    <source>
        <dbReference type="EMBL" id="DAF46701.1"/>
    </source>
</evidence>
<reference evidence="1" key="1">
    <citation type="journal article" date="2021" name="Proc. Natl. Acad. Sci. U.S.A.">
        <title>A Catalog of Tens of Thousands of Viruses from Human Metagenomes Reveals Hidden Associations with Chronic Diseases.</title>
        <authorList>
            <person name="Tisza M.J."/>
            <person name="Buck C.B."/>
        </authorList>
    </citation>
    <scope>NUCLEOTIDE SEQUENCE</scope>
    <source>
        <strain evidence="1">CtAFE3</strain>
    </source>
</reference>
<accession>A0A8S5S6N4</accession>
<organism evidence="1">
    <name type="scientific">Siphoviridae sp. ctAFE3</name>
    <dbReference type="NCBI Taxonomy" id="2827796"/>
    <lineage>
        <taxon>Viruses</taxon>
        <taxon>Duplodnaviria</taxon>
        <taxon>Heunggongvirae</taxon>
        <taxon>Uroviricota</taxon>
        <taxon>Caudoviricetes</taxon>
    </lineage>
</organism>
<sequence length="114" mass="13488">MFGDREITRRYLGNNLMWSNEKVKLVKILEGCFVEFSKPYISIVANDVRFTDVDEIKKVYFNDVEATGFKNVEFIDYRYRVNFVNQSDKENLLDKLGWVFSYNESGVTVRFEGE</sequence>
<name>A0A8S5S6N4_9CAUD</name>